<dbReference type="Pfam" id="PF03328">
    <property type="entry name" value="HpcH_HpaI"/>
    <property type="match status" value="1"/>
</dbReference>
<keyword evidence="2 5" id="KW-0479">Metal-binding</keyword>
<dbReference type="PIRSF" id="PIRSF015582">
    <property type="entry name" value="Cit_lyase_B"/>
    <property type="match status" value="1"/>
</dbReference>
<comment type="caution">
    <text evidence="7">The sequence shown here is derived from an EMBL/GenBank/DDBJ whole genome shotgun (WGS) entry which is preliminary data.</text>
</comment>
<feature type="binding site" evidence="4">
    <location>
        <position position="91"/>
    </location>
    <ligand>
        <name>substrate</name>
    </ligand>
</feature>
<proteinExistence type="predicted"/>
<dbReference type="InterPro" id="IPR011206">
    <property type="entry name" value="Citrate_lyase_beta/mcl1/mcl2"/>
</dbReference>
<feature type="domain" description="HpcH/HpaI aldolase/citrate lyase" evidence="6">
    <location>
        <begin position="30"/>
        <end position="244"/>
    </location>
</feature>
<organism evidence="7 8">
    <name type="scientific">Pedococcus badiiscoriae</name>
    <dbReference type="NCBI Taxonomy" id="642776"/>
    <lineage>
        <taxon>Bacteria</taxon>
        <taxon>Bacillati</taxon>
        <taxon>Actinomycetota</taxon>
        <taxon>Actinomycetes</taxon>
        <taxon>Micrococcales</taxon>
        <taxon>Intrasporangiaceae</taxon>
        <taxon>Pedococcus</taxon>
    </lineage>
</organism>
<dbReference type="Gene3D" id="3.20.20.60">
    <property type="entry name" value="Phosphoenolpyruvate-binding domains"/>
    <property type="match status" value="1"/>
</dbReference>
<keyword evidence="3 5" id="KW-0460">Magnesium</keyword>
<name>A0A852WC30_9MICO</name>
<feature type="binding site" evidence="4">
    <location>
        <position position="149"/>
    </location>
    <ligand>
        <name>substrate</name>
    </ligand>
</feature>
<feature type="binding site" evidence="5">
    <location>
        <position position="149"/>
    </location>
    <ligand>
        <name>Mg(2+)</name>
        <dbReference type="ChEBI" id="CHEBI:18420"/>
    </ligand>
</feature>
<evidence type="ECO:0000313" key="8">
    <source>
        <dbReference type="Proteomes" id="UP000573599"/>
    </source>
</evidence>
<dbReference type="PANTHER" id="PTHR32308:SF10">
    <property type="entry name" value="CITRATE LYASE SUBUNIT BETA"/>
    <property type="match status" value="1"/>
</dbReference>
<comment type="cofactor">
    <cofactor evidence="1">
        <name>Mg(2+)</name>
        <dbReference type="ChEBI" id="CHEBI:18420"/>
    </cofactor>
</comment>
<keyword evidence="7" id="KW-0456">Lyase</keyword>
<evidence type="ECO:0000313" key="7">
    <source>
        <dbReference type="EMBL" id="NYG06230.1"/>
    </source>
</evidence>
<keyword evidence="8" id="KW-1185">Reference proteome</keyword>
<reference evidence="7 8" key="1">
    <citation type="submission" date="2020-07" db="EMBL/GenBank/DDBJ databases">
        <title>Sequencing the genomes of 1000 actinobacteria strains.</title>
        <authorList>
            <person name="Klenk H.-P."/>
        </authorList>
    </citation>
    <scope>NUCLEOTIDE SEQUENCE [LARGE SCALE GENOMIC DNA]</scope>
    <source>
        <strain evidence="7 8">DSM 23987</strain>
    </source>
</reference>
<dbReference type="InterPro" id="IPR005000">
    <property type="entry name" value="Aldolase/citrate-lyase_domain"/>
</dbReference>
<evidence type="ECO:0000256" key="4">
    <source>
        <dbReference type="PIRSR" id="PIRSR015582-1"/>
    </source>
</evidence>
<evidence type="ECO:0000256" key="5">
    <source>
        <dbReference type="PIRSR" id="PIRSR015582-2"/>
    </source>
</evidence>
<accession>A0A852WC30</accession>
<dbReference type="InterPro" id="IPR015813">
    <property type="entry name" value="Pyrv/PenolPyrv_kinase-like_dom"/>
</dbReference>
<dbReference type="AlphaFoldDB" id="A0A852WC30"/>
<dbReference type="GO" id="GO:0000287">
    <property type="term" value="F:magnesium ion binding"/>
    <property type="evidence" value="ECO:0007669"/>
    <property type="project" value="TreeGrafter"/>
</dbReference>
<dbReference type="EMBL" id="JACCAB010000001">
    <property type="protein sequence ID" value="NYG06230.1"/>
    <property type="molecule type" value="Genomic_DNA"/>
</dbReference>
<feature type="binding site" evidence="5">
    <location>
        <position position="176"/>
    </location>
    <ligand>
        <name>Mg(2+)</name>
        <dbReference type="ChEBI" id="CHEBI:18420"/>
    </ligand>
</feature>
<dbReference type="InterPro" id="IPR040442">
    <property type="entry name" value="Pyrv_kinase-like_dom_sf"/>
</dbReference>
<evidence type="ECO:0000256" key="3">
    <source>
        <dbReference type="ARBA" id="ARBA00022842"/>
    </source>
</evidence>
<dbReference type="GO" id="GO:0008816">
    <property type="term" value="F:citryl-CoA lyase activity"/>
    <property type="evidence" value="ECO:0007669"/>
    <property type="project" value="UniProtKB-EC"/>
</dbReference>
<evidence type="ECO:0000259" key="6">
    <source>
        <dbReference type="Pfam" id="PF03328"/>
    </source>
</evidence>
<sequence>MPSSRLPATATVPDVAGVHDAGAPAYRPRRSVLYMPSSNERALAKAKTLPVDALILDLEDAVAPDAKDQARENACAAVRSGEYGRRELTIRVNGLGTQWHDADLRAACAAGPDGIVVPKVGSADEVRALVAAMDAAGAPAHTRLWAMVETPVAVLHAEEIARASDRLACLVLGTNDLYKELGASFVPGRSAVSTSLQLVLLAGRAAGVAVLDGVFNDVSDADGFLAEARQGRELGFDGKTLIHPGQVDPCNETFAPSPAAVDDARAVIAAFESAQAKGQGVATLSGRLIENLHVDTARRVLAIDEAIAALAGQD</sequence>
<protein>
    <submittedName>
        <fullName evidence="7">Citrate lyase subunit beta/citryl-CoA lyase</fullName>
        <ecNumber evidence="7">4.1.3.34</ecNumber>
    </submittedName>
</protein>
<dbReference type="SUPFAM" id="SSF51621">
    <property type="entry name" value="Phosphoenolpyruvate/pyruvate domain"/>
    <property type="match status" value="1"/>
</dbReference>
<dbReference type="EC" id="4.1.3.34" evidence="7"/>
<gene>
    <name evidence="7" type="ORF">BJ986_000717</name>
</gene>
<dbReference type="Proteomes" id="UP000573599">
    <property type="component" value="Unassembled WGS sequence"/>
</dbReference>
<evidence type="ECO:0000256" key="2">
    <source>
        <dbReference type="ARBA" id="ARBA00022723"/>
    </source>
</evidence>
<dbReference type="PANTHER" id="PTHR32308">
    <property type="entry name" value="LYASE BETA SUBUNIT, PUTATIVE (AFU_ORTHOLOGUE AFUA_4G13030)-RELATED"/>
    <property type="match status" value="1"/>
</dbReference>
<evidence type="ECO:0000256" key="1">
    <source>
        <dbReference type="ARBA" id="ARBA00001946"/>
    </source>
</evidence>
<dbReference type="GO" id="GO:0006107">
    <property type="term" value="P:oxaloacetate metabolic process"/>
    <property type="evidence" value="ECO:0007669"/>
    <property type="project" value="TreeGrafter"/>
</dbReference>